<evidence type="ECO:0000256" key="1">
    <source>
        <dbReference type="SAM" id="SignalP"/>
    </source>
</evidence>
<dbReference type="Pfam" id="PF05494">
    <property type="entry name" value="MlaC"/>
    <property type="match status" value="1"/>
</dbReference>
<dbReference type="Proteomes" id="UP000240418">
    <property type="component" value="Unassembled WGS sequence"/>
</dbReference>
<dbReference type="OrthoDB" id="7839352at2"/>
<dbReference type="InterPro" id="IPR008869">
    <property type="entry name" value="MlaC/ttg2D"/>
</dbReference>
<keyword evidence="3" id="KW-1185">Reference proteome</keyword>
<dbReference type="PROSITE" id="PS51318">
    <property type="entry name" value="TAT"/>
    <property type="match status" value="1"/>
</dbReference>
<dbReference type="InterPro" id="IPR042245">
    <property type="entry name" value="Tgt2/MlaC_sf"/>
</dbReference>
<reference evidence="2 3" key="1">
    <citation type="submission" date="2018-03" db="EMBL/GenBank/DDBJ databases">
        <title>Genomic Encyclopedia of Archaeal and Bacterial Type Strains, Phase II (KMG-II): from individual species to whole genera.</title>
        <authorList>
            <person name="Goeker M."/>
        </authorList>
    </citation>
    <scope>NUCLEOTIDE SEQUENCE [LARGE SCALE GENOMIC DNA]</scope>
    <source>
        <strain evidence="2 3">DSM 100673</strain>
    </source>
</reference>
<feature type="chain" id="PRO_5015170780" evidence="1">
    <location>
        <begin position="32"/>
        <end position="203"/>
    </location>
</feature>
<dbReference type="PANTHER" id="PTHR36573:SF1">
    <property type="entry name" value="INTERMEMBRANE PHOSPHOLIPID TRANSPORT SYSTEM BINDING PROTEIN MLAC"/>
    <property type="match status" value="1"/>
</dbReference>
<sequence length="203" mass="22102">MKIFDLITRRGFIASAGATALAFALPGTAFALNDAQAKALIDRAVADINKVISSGKSVNAMIRDFERIFAKYGDVQIIARSALGPDARGLSSSQLNAYTKAFQGYMARKYGKRFNEFVGGQIDVKGSRKVKSFYEVKTSVKLRGQSPFEVNFLVSDRSGKDKFFDMIIEGISLRLSEKAEIGAMLDRNGGNINGLINDLKKAG</sequence>
<comment type="caution">
    <text evidence="2">The sequence shown here is derived from an EMBL/GenBank/DDBJ whole genome shotgun (WGS) entry which is preliminary data.</text>
</comment>
<evidence type="ECO:0000313" key="2">
    <source>
        <dbReference type="EMBL" id="PSL21261.1"/>
    </source>
</evidence>
<protein>
    <submittedName>
        <fullName evidence="2">Phospholipid transport system substrate-binding protein</fullName>
    </submittedName>
</protein>
<dbReference type="RefSeq" id="WP_106607446.1">
    <property type="nucleotide sequence ID" value="NZ_PYGJ01000002.1"/>
</dbReference>
<dbReference type="AlphaFoldDB" id="A0A2P8FHR9"/>
<keyword evidence="1" id="KW-0732">Signal</keyword>
<dbReference type="PANTHER" id="PTHR36573">
    <property type="entry name" value="INTERMEMBRANE PHOSPHOLIPID TRANSPORT SYSTEM BINDING PROTEIN MLAC"/>
    <property type="match status" value="1"/>
</dbReference>
<dbReference type="Gene3D" id="3.10.450.710">
    <property type="entry name" value="Tgt2/MlaC"/>
    <property type="match status" value="1"/>
</dbReference>
<name>A0A2P8FHR9_9RHOB</name>
<organism evidence="2 3">
    <name type="scientific">Shimia abyssi</name>
    <dbReference type="NCBI Taxonomy" id="1662395"/>
    <lineage>
        <taxon>Bacteria</taxon>
        <taxon>Pseudomonadati</taxon>
        <taxon>Pseudomonadota</taxon>
        <taxon>Alphaproteobacteria</taxon>
        <taxon>Rhodobacterales</taxon>
        <taxon>Roseobacteraceae</taxon>
    </lineage>
</organism>
<accession>A0A2P8FHR9</accession>
<dbReference type="EMBL" id="PYGJ01000002">
    <property type="protein sequence ID" value="PSL21261.1"/>
    <property type="molecule type" value="Genomic_DNA"/>
</dbReference>
<evidence type="ECO:0000313" key="3">
    <source>
        <dbReference type="Proteomes" id="UP000240418"/>
    </source>
</evidence>
<proteinExistence type="predicted"/>
<dbReference type="InterPro" id="IPR006311">
    <property type="entry name" value="TAT_signal"/>
</dbReference>
<feature type="signal peptide" evidence="1">
    <location>
        <begin position="1"/>
        <end position="31"/>
    </location>
</feature>
<gene>
    <name evidence="2" type="ORF">CLV88_102381</name>
</gene>